<keyword evidence="2" id="KW-0812">Transmembrane</keyword>
<dbReference type="AlphaFoldDB" id="A0A0C9SZP2"/>
<dbReference type="HOGENOM" id="CLU_1845719_0_0_1"/>
<sequence length="139" mass="15077">MNFLVPVWTLVLLSSFPVARANLDCNFTIDNTDICDWTNNHTGLAIAAVGGVVALMVFLAFLVNSYRFRNVARRSPGSMSFAPNDPPPVSAQLPPQHPPLYSEQLYPFPGHGSMNQNGPLPNPYATYAPPQGRSPAVPV</sequence>
<feature type="transmembrane region" description="Helical" evidence="2">
    <location>
        <begin position="45"/>
        <end position="66"/>
    </location>
</feature>
<proteinExistence type="predicted"/>
<evidence type="ECO:0000313" key="5">
    <source>
        <dbReference type="Proteomes" id="UP000053647"/>
    </source>
</evidence>
<gene>
    <name evidence="4" type="ORF">PAXINDRAFT_172768</name>
</gene>
<name>A0A0C9SZP2_PAXIN</name>
<evidence type="ECO:0000256" key="3">
    <source>
        <dbReference type="SAM" id="SignalP"/>
    </source>
</evidence>
<accession>A0A0C9SZP2</accession>
<protein>
    <submittedName>
        <fullName evidence="4">Uncharacterized protein</fullName>
    </submittedName>
</protein>
<evidence type="ECO:0000313" key="4">
    <source>
        <dbReference type="EMBL" id="KIJ08805.1"/>
    </source>
</evidence>
<keyword evidence="5" id="KW-1185">Reference proteome</keyword>
<reference evidence="4 5" key="1">
    <citation type="submission" date="2014-06" db="EMBL/GenBank/DDBJ databases">
        <authorList>
            <consortium name="DOE Joint Genome Institute"/>
            <person name="Kuo A."/>
            <person name="Kohler A."/>
            <person name="Nagy L.G."/>
            <person name="Floudas D."/>
            <person name="Copeland A."/>
            <person name="Barry K.W."/>
            <person name="Cichocki N."/>
            <person name="Veneault-Fourrey C."/>
            <person name="LaButti K."/>
            <person name="Lindquist E.A."/>
            <person name="Lipzen A."/>
            <person name="Lundell T."/>
            <person name="Morin E."/>
            <person name="Murat C."/>
            <person name="Sun H."/>
            <person name="Tunlid A."/>
            <person name="Henrissat B."/>
            <person name="Grigoriev I.V."/>
            <person name="Hibbett D.S."/>
            <person name="Martin F."/>
            <person name="Nordberg H.P."/>
            <person name="Cantor M.N."/>
            <person name="Hua S.X."/>
        </authorList>
    </citation>
    <scope>NUCLEOTIDE SEQUENCE [LARGE SCALE GENOMIC DNA]</scope>
    <source>
        <strain evidence="4 5">ATCC 200175</strain>
    </source>
</reference>
<dbReference type="Proteomes" id="UP000053647">
    <property type="component" value="Unassembled WGS sequence"/>
</dbReference>
<dbReference type="EMBL" id="KN819552">
    <property type="protein sequence ID" value="KIJ08805.1"/>
    <property type="molecule type" value="Genomic_DNA"/>
</dbReference>
<keyword evidence="2" id="KW-1133">Transmembrane helix</keyword>
<feature type="region of interest" description="Disordered" evidence="1">
    <location>
        <begin position="111"/>
        <end position="139"/>
    </location>
</feature>
<reference evidence="5" key="2">
    <citation type="submission" date="2015-01" db="EMBL/GenBank/DDBJ databases">
        <title>Evolutionary Origins and Diversification of the Mycorrhizal Mutualists.</title>
        <authorList>
            <consortium name="DOE Joint Genome Institute"/>
            <consortium name="Mycorrhizal Genomics Consortium"/>
            <person name="Kohler A."/>
            <person name="Kuo A."/>
            <person name="Nagy L.G."/>
            <person name="Floudas D."/>
            <person name="Copeland A."/>
            <person name="Barry K.W."/>
            <person name="Cichocki N."/>
            <person name="Veneault-Fourrey C."/>
            <person name="LaButti K."/>
            <person name="Lindquist E.A."/>
            <person name="Lipzen A."/>
            <person name="Lundell T."/>
            <person name="Morin E."/>
            <person name="Murat C."/>
            <person name="Riley R."/>
            <person name="Ohm R."/>
            <person name="Sun H."/>
            <person name="Tunlid A."/>
            <person name="Henrissat B."/>
            <person name="Grigoriev I.V."/>
            <person name="Hibbett D.S."/>
            <person name="Martin F."/>
        </authorList>
    </citation>
    <scope>NUCLEOTIDE SEQUENCE [LARGE SCALE GENOMIC DNA]</scope>
    <source>
        <strain evidence="5">ATCC 200175</strain>
    </source>
</reference>
<keyword evidence="3" id="KW-0732">Signal</keyword>
<feature type="chain" id="PRO_5002203190" evidence="3">
    <location>
        <begin position="22"/>
        <end position="139"/>
    </location>
</feature>
<dbReference type="OrthoDB" id="2692482at2759"/>
<evidence type="ECO:0000256" key="2">
    <source>
        <dbReference type="SAM" id="Phobius"/>
    </source>
</evidence>
<keyword evidence="2" id="KW-0472">Membrane</keyword>
<feature type="region of interest" description="Disordered" evidence="1">
    <location>
        <begin position="75"/>
        <end position="96"/>
    </location>
</feature>
<organism evidence="4 5">
    <name type="scientific">Paxillus involutus ATCC 200175</name>
    <dbReference type="NCBI Taxonomy" id="664439"/>
    <lineage>
        <taxon>Eukaryota</taxon>
        <taxon>Fungi</taxon>
        <taxon>Dikarya</taxon>
        <taxon>Basidiomycota</taxon>
        <taxon>Agaricomycotina</taxon>
        <taxon>Agaricomycetes</taxon>
        <taxon>Agaricomycetidae</taxon>
        <taxon>Boletales</taxon>
        <taxon>Paxilineae</taxon>
        <taxon>Paxillaceae</taxon>
        <taxon>Paxillus</taxon>
    </lineage>
</organism>
<feature type="signal peptide" evidence="3">
    <location>
        <begin position="1"/>
        <end position="21"/>
    </location>
</feature>
<evidence type="ECO:0000256" key="1">
    <source>
        <dbReference type="SAM" id="MobiDB-lite"/>
    </source>
</evidence>